<feature type="region of interest" description="Disordered" evidence="4">
    <location>
        <begin position="1"/>
        <end position="21"/>
    </location>
</feature>
<evidence type="ECO:0000259" key="6">
    <source>
        <dbReference type="PROSITE" id="PS50023"/>
    </source>
</evidence>
<dbReference type="SUPFAM" id="SSF57716">
    <property type="entry name" value="Glucocorticoid receptor-like (DNA-binding domain)"/>
    <property type="match status" value="3"/>
</dbReference>
<dbReference type="EMBL" id="LASV01000230">
    <property type="protein sequence ID" value="KKA20813.1"/>
    <property type="molecule type" value="Genomic_DNA"/>
</dbReference>
<proteinExistence type="predicted"/>
<feature type="compositionally biased region" description="Polar residues" evidence="4">
    <location>
        <begin position="492"/>
        <end position="503"/>
    </location>
</feature>
<dbReference type="FunFam" id="2.10.110.10:FF:000113">
    <property type="entry name" value="LIM domain-containing protein"/>
    <property type="match status" value="1"/>
</dbReference>
<evidence type="ECO:0000256" key="4">
    <source>
        <dbReference type="SAM" id="MobiDB-lite"/>
    </source>
</evidence>
<evidence type="ECO:0000256" key="5">
    <source>
        <dbReference type="SAM" id="Phobius"/>
    </source>
</evidence>
<evidence type="ECO:0000313" key="7">
    <source>
        <dbReference type="EMBL" id="KKA20813.1"/>
    </source>
</evidence>
<feature type="region of interest" description="Disordered" evidence="4">
    <location>
        <begin position="51"/>
        <end position="133"/>
    </location>
</feature>
<dbReference type="STRING" id="1408163.A0A0F4YT64"/>
<evidence type="ECO:0000313" key="8">
    <source>
        <dbReference type="Proteomes" id="UP000053958"/>
    </source>
</evidence>
<feature type="compositionally biased region" description="Polar residues" evidence="4">
    <location>
        <begin position="394"/>
        <end position="405"/>
    </location>
</feature>
<feature type="transmembrane region" description="Helical" evidence="5">
    <location>
        <begin position="30"/>
        <end position="47"/>
    </location>
</feature>
<dbReference type="RefSeq" id="XP_013327425.1">
    <property type="nucleotide sequence ID" value="XM_013471971.1"/>
</dbReference>
<reference evidence="7 8" key="1">
    <citation type="submission" date="2015-04" db="EMBL/GenBank/DDBJ databases">
        <authorList>
            <person name="Heijne W.H."/>
            <person name="Fedorova N.D."/>
            <person name="Nierman W.C."/>
            <person name="Vollebregt A.W."/>
            <person name="Zhao Z."/>
            <person name="Wu L."/>
            <person name="Kumar M."/>
            <person name="Stam H."/>
            <person name="van den Berg M.A."/>
            <person name="Pel H.J."/>
        </authorList>
    </citation>
    <scope>NUCLEOTIDE SEQUENCE [LARGE SCALE GENOMIC DNA]</scope>
    <source>
        <strain evidence="7 8">CBS 393.64</strain>
    </source>
</reference>
<name>A0A0F4YT64_RASE3</name>
<keyword evidence="3" id="KW-0440">LIM domain</keyword>
<protein>
    <submittedName>
        <fullName evidence="7">LIM domain protein</fullName>
    </submittedName>
</protein>
<feature type="domain" description="LIM zinc-binding" evidence="6">
    <location>
        <begin position="561"/>
        <end position="620"/>
    </location>
</feature>
<feature type="compositionally biased region" description="Basic and acidic residues" evidence="4">
    <location>
        <begin position="414"/>
        <end position="434"/>
    </location>
</feature>
<organism evidence="7 8">
    <name type="scientific">Rasamsonia emersonii (strain ATCC 16479 / CBS 393.64 / IMI 116815)</name>
    <dbReference type="NCBI Taxonomy" id="1408163"/>
    <lineage>
        <taxon>Eukaryota</taxon>
        <taxon>Fungi</taxon>
        <taxon>Dikarya</taxon>
        <taxon>Ascomycota</taxon>
        <taxon>Pezizomycotina</taxon>
        <taxon>Eurotiomycetes</taxon>
        <taxon>Eurotiomycetidae</taxon>
        <taxon>Eurotiales</taxon>
        <taxon>Trichocomaceae</taxon>
        <taxon>Rasamsonia</taxon>
    </lineage>
</organism>
<feature type="compositionally biased region" description="Acidic residues" evidence="4">
    <location>
        <begin position="330"/>
        <end position="339"/>
    </location>
</feature>
<dbReference type="CDD" id="cd08368">
    <property type="entry name" value="LIM"/>
    <property type="match status" value="1"/>
</dbReference>
<feature type="region of interest" description="Disordered" evidence="4">
    <location>
        <begin position="204"/>
        <end position="551"/>
    </location>
</feature>
<keyword evidence="1 3" id="KW-0479">Metal-binding</keyword>
<feature type="compositionally biased region" description="Basic and acidic residues" evidence="4">
    <location>
        <begin position="469"/>
        <end position="482"/>
    </location>
</feature>
<feature type="compositionally biased region" description="Basic and acidic residues" evidence="4">
    <location>
        <begin position="509"/>
        <end position="540"/>
    </location>
</feature>
<dbReference type="Proteomes" id="UP000053958">
    <property type="component" value="Unassembled WGS sequence"/>
</dbReference>
<keyword evidence="5" id="KW-1133">Transmembrane helix</keyword>
<gene>
    <name evidence="7" type="ORF">T310_5176</name>
</gene>
<feature type="compositionally biased region" description="Basic and acidic residues" evidence="4">
    <location>
        <begin position="381"/>
        <end position="392"/>
    </location>
</feature>
<feature type="domain" description="LIM zinc-binding" evidence="6">
    <location>
        <begin position="701"/>
        <end position="761"/>
    </location>
</feature>
<dbReference type="SMART" id="SM00132">
    <property type="entry name" value="LIM"/>
    <property type="match status" value="3"/>
</dbReference>
<comment type="caution">
    <text evidence="7">The sequence shown here is derived from an EMBL/GenBank/DDBJ whole genome shotgun (WGS) entry which is preliminary data.</text>
</comment>
<dbReference type="OrthoDB" id="15567at2759"/>
<sequence length="779" mass="86274">MIHRHKNKDSQRKVSPPGPTYMSNDQIEKLFSVQFVLIALGILASYLKDLRTNRPPRPNGSRPLPSKGTGSTSEHKERLPPRASSALSMSRPGESKEDLVGELHPRSASALSHHRTTSELSYGSSAGRPLVQQPDGYYISRTISPNAKVNARHSLGSVAASGVYRESGQRWMERQEARSLRDALEEMDLQEERRIHAAAQEEATRLVWEHRNPGVPYKNPYAPYRNPDLDSNRFRQHSEKDSHARNKSLGGHGDSSREHRPSSDSSGDPSSPESQDGTNTKTGTSKKKGKVNFALPPEDSPTKGRSSATSRFRTANGDSSKGVFRNPEDSIYEEPEEESNSQTEQKNSSTASTTSALKVKPRNSLPQGSRPLPDRTSTVPYDKRYSQVEIHKNPPSQSRNPQYTTNPPPPSPDSKGEDAVPTKNGLEIRSDEIRAATSMKRKDRSPNLPMPTAVSDRPGQPIVSFDPNWKPKEEQSKNDKPKPPVPTINLPGESNDQTPSISVSPPKASVDKPADKPAERTRPLPDPEKNRQPKTADPKKMPPASEKNWYSPFTRTGVPTATCNACSQPISGKVVTAAGLRFHSECFTCYHCKTQLECVAFYQEPEAKRAERLANASEDDEDAKKMRFYCHLDFHELFSPRCKSCKTPIEGEVVVACGAEWHVGHFFCAECGDPFTQETPFVEKDGFAWCLRCHSRRTAARCMGCKQPVLDEVVVTALGGQWHDKCFVCHECGNPFGPEGRFFVKEGEPKRSAKGRIIGGPVQLAVCEKCEAIRLKASP</sequence>
<dbReference type="GeneID" id="25317521"/>
<dbReference type="PANTHER" id="PTHR24216">
    <property type="entry name" value="PAXILLIN-RELATED"/>
    <property type="match status" value="1"/>
</dbReference>
<feature type="compositionally biased region" description="Low complexity" evidence="4">
    <location>
        <begin position="263"/>
        <end position="283"/>
    </location>
</feature>
<keyword evidence="5" id="KW-0812">Transmembrane</keyword>
<evidence type="ECO:0000256" key="3">
    <source>
        <dbReference type="PROSITE-ProRule" id="PRU00125"/>
    </source>
</evidence>
<dbReference type="Gene3D" id="2.10.110.10">
    <property type="entry name" value="Cysteine Rich Protein"/>
    <property type="match status" value="3"/>
</dbReference>
<evidence type="ECO:0000256" key="1">
    <source>
        <dbReference type="ARBA" id="ARBA00022723"/>
    </source>
</evidence>
<feature type="compositionally biased region" description="Polar residues" evidence="4">
    <location>
        <begin position="303"/>
        <end position="319"/>
    </location>
</feature>
<keyword evidence="2 3" id="KW-0862">Zinc</keyword>
<feature type="compositionally biased region" description="Basic and acidic residues" evidence="4">
    <location>
        <begin position="227"/>
        <end position="244"/>
    </location>
</feature>
<keyword evidence="5" id="KW-0472">Membrane</keyword>
<dbReference type="InterPro" id="IPR001781">
    <property type="entry name" value="Znf_LIM"/>
</dbReference>
<dbReference type="GO" id="GO:0030695">
    <property type="term" value="F:GTPase regulator activity"/>
    <property type="evidence" value="ECO:0007669"/>
    <property type="project" value="UniProtKB-ARBA"/>
</dbReference>
<dbReference type="GO" id="GO:0046872">
    <property type="term" value="F:metal ion binding"/>
    <property type="evidence" value="ECO:0007669"/>
    <property type="project" value="UniProtKB-KW"/>
</dbReference>
<feature type="compositionally biased region" description="Polar residues" evidence="4">
    <location>
        <begin position="345"/>
        <end position="356"/>
    </location>
</feature>
<dbReference type="PROSITE" id="PS50023">
    <property type="entry name" value="LIM_DOMAIN_2"/>
    <property type="match status" value="3"/>
</dbReference>
<dbReference type="FunFam" id="2.10.110.10:FF:000127">
    <property type="entry name" value="LIM domain protein"/>
    <property type="match status" value="1"/>
</dbReference>
<accession>A0A0F4YT64</accession>
<keyword evidence="8" id="KW-1185">Reference proteome</keyword>
<dbReference type="AlphaFoldDB" id="A0A0F4YT64"/>
<dbReference type="PANTHER" id="PTHR24216:SF8">
    <property type="entry name" value="PAXILLIN, ISOFORM F"/>
    <property type="match status" value="1"/>
</dbReference>
<feature type="compositionally biased region" description="Basic and acidic residues" evidence="4">
    <location>
        <begin position="93"/>
        <end position="105"/>
    </location>
</feature>
<feature type="domain" description="LIM zinc-binding" evidence="6">
    <location>
        <begin position="640"/>
        <end position="700"/>
    </location>
</feature>
<evidence type="ECO:0000256" key="2">
    <source>
        <dbReference type="ARBA" id="ARBA00022833"/>
    </source>
</evidence>
<dbReference type="Pfam" id="PF00412">
    <property type="entry name" value="LIM"/>
    <property type="match status" value="3"/>
</dbReference>
<dbReference type="FunFam" id="2.10.110.10:FF:000077">
    <property type="entry name" value="LIM domain protein"/>
    <property type="match status" value="1"/>
</dbReference>
<dbReference type="PROSITE" id="PS00478">
    <property type="entry name" value="LIM_DOMAIN_1"/>
    <property type="match status" value="2"/>
</dbReference>